<dbReference type="PANTHER" id="PTHR21192">
    <property type="entry name" value="NUCLEAR PROTEIN E3-3"/>
    <property type="match status" value="1"/>
</dbReference>
<evidence type="ECO:0008006" key="3">
    <source>
        <dbReference type="Google" id="ProtNLM"/>
    </source>
</evidence>
<name>A0A1Y1QC91_9GAMM</name>
<dbReference type="Pfam" id="PF04430">
    <property type="entry name" value="DUF498"/>
    <property type="match status" value="1"/>
</dbReference>
<dbReference type="PANTHER" id="PTHR21192:SF2">
    <property type="entry name" value="NADH DEHYDROGENASE [UBIQUINONE] 1 ALPHA SUBCOMPLEX ASSEMBLY FACTOR 3"/>
    <property type="match status" value="1"/>
</dbReference>
<dbReference type="InterPro" id="IPR007523">
    <property type="entry name" value="NDUFAF3/AAMDC"/>
</dbReference>
<dbReference type="AlphaFoldDB" id="A0A1Y1QC91"/>
<evidence type="ECO:0000313" key="2">
    <source>
        <dbReference type="Proteomes" id="UP000192491"/>
    </source>
</evidence>
<evidence type="ECO:0000313" key="1">
    <source>
        <dbReference type="EMBL" id="OQX02510.1"/>
    </source>
</evidence>
<dbReference type="EMBL" id="MTEJ01000479">
    <property type="protein sequence ID" value="OQX02510.1"/>
    <property type="molecule type" value="Genomic_DNA"/>
</dbReference>
<comment type="caution">
    <text evidence="1">The sequence shown here is derived from an EMBL/GenBank/DDBJ whole genome shotgun (WGS) entry which is preliminary data.</text>
</comment>
<dbReference type="STRING" id="1123401.GCA_000621325_02148"/>
<accession>A0A1Y1QC91</accession>
<sequence length="123" mass="13571">MKFSEDMGGATYRITGYGEAWVAVNYERLTDSFLIGSQTLISDWKPQTLAELRPEHLDALFAIGAEVILIGTGKNQQFPPADVWRALVQHGVGFEVMTTAAACRTYNVLLSEARRVAAAFFVD</sequence>
<dbReference type="InterPro" id="IPR036748">
    <property type="entry name" value="MTH938-like_sf"/>
</dbReference>
<reference evidence="1 2" key="1">
    <citation type="submission" date="2017-01" db="EMBL/GenBank/DDBJ databases">
        <title>Novel large sulfur bacteria in the metagenomes of groundwater-fed chemosynthetic microbial mats in the Lake Huron basin.</title>
        <authorList>
            <person name="Sharrar A.M."/>
            <person name="Flood B.E."/>
            <person name="Bailey J.V."/>
            <person name="Jones D.S."/>
            <person name="Biddanda B."/>
            <person name="Ruberg S.A."/>
            <person name="Marcus D.N."/>
            <person name="Dick G.J."/>
        </authorList>
    </citation>
    <scope>NUCLEOTIDE SEQUENCE [LARGE SCALE GENOMIC DNA]</scope>
    <source>
        <strain evidence="1">A8</strain>
    </source>
</reference>
<dbReference type="CDD" id="cd05560">
    <property type="entry name" value="Xcc1710_like"/>
    <property type="match status" value="1"/>
</dbReference>
<proteinExistence type="predicted"/>
<organism evidence="1 2">
    <name type="scientific">Thiothrix lacustris</name>
    <dbReference type="NCBI Taxonomy" id="525917"/>
    <lineage>
        <taxon>Bacteria</taxon>
        <taxon>Pseudomonadati</taxon>
        <taxon>Pseudomonadota</taxon>
        <taxon>Gammaproteobacteria</taxon>
        <taxon>Thiotrichales</taxon>
        <taxon>Thiotrichaceae</taxon>
        <taxon>Thiothrix</taxon>
    </lineage>
</organism>
<dbReference type="SUPFAM" id="SSF64076">
    <property type="entry name" value="MTH938-like"/>
    <property type="match status" value="1"/>
</dbReference>
<dbReference type="Gene3D" id="3.40.1230.10">
    <property type="entry name" value="MTH938-like"/>
    <property type="match status" value="1"/>
</dbReference>
<protein>
    <recommendedName>
        <fullName evidence="3">Xcc1710-like domain-containing protein</fullName>
    </recommendedName>
</protein>
<dbReference type="Proteomes" id="UP000192491">
    <property type="component" value="Unassembled WGS sequence"/>
</dbReference>
<gene>
    <name evidence="1" type="ORF">BWK73_42415</name>
</gene>